<name>R0I920_9BRAS</name>
<dbReference type="eggNOG" id="KOG4204">
    <property type="taxonomic scope" value="Eukaryota"/>
</dbReference>
<dbReference type="GO" id="GO:0003714">
    <property type="term" value="F:transcription corepressor activity"/>
    <property type="evidence" value="ECO:0007669"/>
    <property type="project" value="InterPro"/>
</dbReference>
<keyword evidence="3" id="KW-0677">Repeat</keyword>
<evidence type="ECO:0000256" key="3">
    <source>
        <dbReference type="ARBA" id="ARBA00022737"/>
    </source>
</evidence>
<reference evidence="7" key="1">
    <citation type="journal article" date="2013" name="Nat. Genet.">
        <title>The Capsella rubella genome and the genomic consequences of rapid mating system evolution.</title>
        <authorList>
            <person name="Slotte T."/>
            <person name="Hazzouri K.M."/>
            <person name="Agren J.A."/>
            <person name="Koenig D."/>
            <person name="Maumus F."/>
            <person name="Guo Y.L."/>
            <person name="Steige K."/>
            <person name="Platts A.E."/>
            <person name="Escobar J.S."/>
            <person name="Newman L.K."/>
            <person name="Wang W."/>
            <person name="Mandakova T."/>
            <person name="Vello E."/>
            <person name="Smith L.M."/>
            <person name="Henz S.R."/>
            <person name="Steffen J."/>
            <person name="Takuno S."/>
            <person name="Brandvain Y."/>
            <person name="Coop G."/>
            <person name="Andolfatto P."/>
            <person name="Hu T.T."/>
            <person name="Blanchette M."/>
            <person name="Clark R.M."/>
            <person name="Quesneville H."/>
            <person name="Nordborg M."/>
            <person name="Gaut B.S."/>
            <person name="Lysak M.A."/>
            <person name="Jenkins J."/>
            <person name="Grimwood J."/>
            <person name="Chapman J."/>
            <person name="Prochnik S."/>
            <person name="Shu S."/>
            <person name="Rokhsar D."/>
            <person name="Schmutz J."/>
            <person name="Weigel D."/>
            <person name="Wright S.I."/>
        </authorList>
    </citation>
    <scope>NUCLEOTIDE SEQUENCE [LARGE SCALE GENOMIC DNA]</scope>
    <source>
        <strain evidence="7">cv. Monte Gargano</strain>
    </source>
</reference>
<keyword evidence="2" id="KW-0678">Repressor</keyword>
<dbReference type="GO" id="GO:0000122">
    <property type="term" value="P:negative regulation of transcription by RNA polymerase II"/>
    <property type="evidence" value="ECO:0007669"/>
    <property type="project" value="TreeGrafter"/>
</dbReference>
<evidence type="ECO:0000256" key="2">
    <source>
        <dbReference type="ARBA" id="ARBA00022491"/>
    </source>
</evidence>
<dbReference type="PROSITE" id="PS51477">
    <property type="entry name" value="PAH"/>
    <property type="match status" value="2"/>
</dbReference>
<dbReference type="InterPro" id="IPR039774">
    <property type="entry name" value="Sin3-like"/>
</dbReference>
<dbReference type="PANTHER" id="PTHR12346:SF0">
    <property type="entry name" value="SIN3A, ISOFORM G"/>
    <property type="match status" value="1"/>
</dbReference>
<proteinExistence type="predicted"/>
<dbReference type="FunFam" id="1.20.1160.11:FF:000001">
    <property type="entry name" value="Paired amphipathic helix protein Sin3"/>
    <property type="match status" value="1"/>
</dbReference>
<dbReference type="InterPro" id="IPR003822">
    <property type="entry name" value="PAH"/>
</dbReference>
<dbReference type="Gene3D" id="1.20.1160.11">
    <property type="entry name" value="Paired amphipathic helix"/>
    <property type="match status" value="2"/>
</dbReference>
<evidence type="ECO:0000256" key="4">
    <source>
        <dbReference type="ARBA" id="ARBA00023242"/>
    </source>
</evidence>
<dbReference type="FunFam" id="1.20.1160.11:FF:000003">
    <property type="entry name" value="Paired amphipathic helix SIN3-like protein"/>
    <property type="match status" value="1"/>
</dbReference>
<dbReference type="SUPFAM" id="SSF47762">
    <property type="entry name" value="PAH2 domain"/>
    <property type="match status" value="2"/>
</dbReference>
<keyword evidence="4 5" id="KW-0539">Nucleus</keyword>
<dbReference type="OrthoDB" id="10265969at2759"/>
<dbReference type="KEGG" id="crb:17896228"/>
<evidence type="ECO:0000313" key="7">
    <source>
        <dbReference type="Proteomes" id="UP000029121"/>
    </source>
</evidence>
<accession>R0I920</accession>
<dbReference type="PANTHER" id="PTHR12346">
    <property type="entry name" value="SIN3B-RELATED"/>
    <property type="match status" value="1"/>
</dbReference>
<dbReference type="Proteomes" id="UP000029121">
    <property type="component" value="Unassembled WGS sequence"/>
</dbReference>
<gene>
    <name evidence="6" type="ORF">CARUB_v10022148mg</name>
</gene>
<dbReference type="STRING" id="81985.R0I920"/>
<dbReference type="GO" id="GO:0000118">
    <property type="term" value="C:histone deacetylase complex"/>
    <property type="evidence" value="ECO:0007669"/>
    <property type="project" value="TreeGrafter"/>
</dbReference>
<dbReference type="GO" id="GO:0000785">
    <property type="term" value="C:chromatin"/>
    <property type="evidence" value="ECO:0007669"/>
    <property type="project" value="TreeGrafter"/>
</dbReference>
<organism evidence="6 7">
    <name type="scientific">Capsella rubella</name>
    <dbReference type="NCBI Taxonomy" id="81985"/>
    <lineage>
        <taxon>Eukaryota</taxon>
        <taxon>Viridiplantae</taxon>
        <taxon>Streptophyta</taxon>
        <taxon>Embryophyta</taxon>
        <taxon>Tracheophyta</taxon>
        <taxon>Spermatophyta</taxon>
        <taxon>Magnoliopsida</taxon>
        <taxon>eudicotyledons</taxon>
        <taxon>Gunneridae</taxon>
        <taxon>Pentapetalae</taxon>
        <taxon>rosids</taxon>
        <taxon>malvids</taxon>
        <taxon>Brassicales</taxon>
        <taxon>Brassicaceae</taxon>
        <taxon>Camelineae</taxon>
        <taxon>Capsella</taxon>
    </lineage>
</organism>
<protein>
    <submittedName>
        <fullName evidence="6">Uncharacterized protein</fullName>
    </submittedName>
</protein>
<evidence type="ECO:0000313" key="6">
    <source>
        <dbReference type="EMBL" id="EOA34590.1"/>
    </source>
</evidence>
<evidence type="ECO:0000256" key="1">
    <source>
        <dbReference type="ARBA" id="ARBA00004123"/>
    </source>
</evidence>
<keyword evidence="7" id="KW-1185">Reference proteome</keyword>
<dbReference type="AlphaFoldDB" id="R0I920"/>
<dbReference type="Pfam" id="PF02671">
    <property type="entry name" value="PAH"/>
    <property type="match status" value="2"/>
</dbReference>
<comment type="subcellular location">
    <subcellularLocation>
        <location evidence="1 5">Nucleus</location>
    </subcellularLocation>
</comment>
<dbReference type="InterPro" id="IPR036600">
    <property type="entry name" value="PAH_sf"/>
</dbReference>
<dbReference type="EMBL" id="KB870806">
    <property type="protein sequence ID" value="EOA34590.1"/>
    <property type="molecule type" value="Genomic_DNA"/>
</dbReference>
<sequence length="160" mass="18857">MLPHKKPTTNEALDYLRAVRDKYIDNHEIYDKFLETMKDYRAERVDTGGVILRVKELFKGEPEILLGFNTFVPMGYKITLNDDETPPNKSIAHFDDAFNFVNKVKKRFENPETFESFLNVLNSYKKENMCVAELYSEVSILFRGHRDLLEEFHQFLPRNG</sequence>
<evidence type="ECO:0000256" key="5">
    <source>
        <dbReference type="PROSITE-ProRule" id="PRU00810"/>
    </source>
</evidence>